<sequence length="213" mass="22150">MQHSDHDPQPHGGEHDDDLVGPRRGGGDGRAEGGGAESGGAAASGGPWAPAEGDEDLIGPRRRSRFSLDDDAADEPPARRAPVRPARTGGGGGDPAQVALSVVRELPSFLRLLMGLARDRRVSVVDKALVGAAVAYFFVPEDALPDFAAPFVGQVDDFVILGVALGRLLSNAGSEVLLDHWHGDMETLEQAMSVLDRASGALPGALRNLIGAR</sequence>
<proteinExistence type="predicted"/>
<protein>
    <recommendedName>
        <fullName evidence="6">DUF1232 domain-containing protein</fullName>
    </recommendedName>
</protein>
<reference evidence="7" key="1">
    <citation type="submission" date="2020-02" db="EMBL/GenBank/DDBJ databases">
        <authorList>
            <person name="Meier V. D."/>
        </authorList>
    </citation>
    <scope>NUCLEOTIDE SEQUENCE</scope>
    <source>
        <strain evidence="7">AVDCRST_MAG89</strain>
    </source>
</reference>
<keyword evidence="2" id="KW-0812">Transmembrane</keyword>
<accession>A0A6J4MAC2</accession>
<comment type="subcellular location">
    <subcellularLocation>
        <location evidence="1">Endomembrane system</location>
        <topology evidence="1">Multi-pass membrane protein</topology>
    </subcellularLocation>
</comment>
<evidence type="ECO:0000256" key="5">
    <source>
        <dbReference type="SAM" id="MobiDB-lite"/>
    </source>
</evidence>
<dbReference type="AlphaFoldDB" id="A0A6J4MAC2"/>
<dbReference type="InterPro" id="IPR010652">
    <property type="entry name" value="DUF1232"/>
</dbReference>
<feature type="compositionally biased region" description="Basic and acidic residues" evidence="5">
    <location>
        <begin position="1"/>
        <end position="31"/>
    </location>
</feature>
<feature type="domain" description="DUF1232" evidence="6">
    <location>
        <begin position="127"/>
        <end position="161"/>
    </location>
</feature>
<keyword evidence="3" id="KW-1133">Transmembrane helix</keyword>
<dbReference type="EMBL" id="CADCTV010000674">
    <property type="protein sequence ID" value="CAA9352972.1"/>
    <property type="molecule type" value="Genomic_DNA"/>
</dbReference>
<feature type="region of interest" description="Disordered" evidence="5">
    <location>
        <begin position="1"/>
        <end position="96"/>
    </location>
</feature>
<gene>
    <name evidence="7" type="ORF">AVDCRST_MAG89-3238</name>
</gene>
<dbReference type="Pfam" id="PF06803">
    <property type="entry name" value="DUF1232"/>
    <property type="match status" value="1"/>
</dbReference>
<dbReference type="GO" id="GO:0012505">
    <property type="term" value="C:endomembrane system"/>
    <property type="evidence" value="ECO:0007669"/>
    <property type="project" value="UniProtKB-SubCell"/>
</dbReference>
<organism evidence="7">
    <name type="scientific">uncultured Gemmatimonadota bacterium</name>
    <dbReference type="NCBI Taxonomy" id="203437"/>
    <lineage>
        <taxon>Bacteria</taxon>
        <taxon>Pseudomonadati</taxon>
        <taxon>Gemmatimonadota</taxon>
        <taxon>environmental samples</taxon>
    </lineage>
</organism>
<keyword evidence="4" id="KW-0472">Membrane</keyword>
<evidence type="ECO:0000313" key="7">
    <source>
        <dbReference type="EMBL" id="CAA9352972.1"/>
    </source>
</evidence>
<evidence type="ECO:0000256" key="2">
    <source>
        <dbReference type="ARBA" id="ARBA00022692"/>
    </source>
</evidence>
<evidence type="ECO:0000256" key="1">
    <source>
        <dbReference type="ARBA" id="ARBA00004127"/>
    </source>
</evidence>
<evidence type="ECO:0000256" key="3">
    <source>
        <dbReference type="ARBA" id="ARBA00022989"/>
    </source>
</evidence>
<name>A0A6J4MAC2_9BACT</name>
<evidence type="ECO:0000256" key="4">
    <source>
        <dbReference type="ARBA" id="ARBA00023136"/>
    </source>
</evidence>
<feature type="compositionally biased region" description="Low complexity" evidence="5">
    <location>
        <begin position="39"/>
        <end position="51"/>
    </location>
</feature>
<evidence type="ECO:0000259" key="6">
    <source>
        <dbReference type="Pfam" id="PF06803"/>
    </source>
</evidence>